<dbReference type="EMBL" id="ACPB03005218">
    <property type="status" value="NOT_ANNOTATED_CDS"/>
    <property type="molecule type" value="Genomic_DNA"/>
</dbReference>
<dbReference type="EMBL" id="ACPB03005220">
    <property type="status" value="NOT_ANNOTATED_CDS"/>
    <property type="molecule type" value="Genomic_DNA"/>
</dbReference>
<proteinExistence type="predicted"/>
<protein>
    <submittedName>
        <fullName evidence="1">Uncharacterized protein</fullName>
    </submittedName>
</protein>
<dbReference type="Proteomes" id="UP000015103">
    <property type="component" value="Unassembled WGS sequence"/>
</dbReference>
<dbReference type="EMBL" id="ACPB03005219">
    <property type="status" value="NOT_ANNOTATED_CDS"/>
    <property type="molecule type" value="Genomic_DNA"/>
</dbReference>
<evidence type="ECO:0000313" key="2">
    <source>
        <dbReference type="Proteomes" id="UP000015103"/>
    </source>
</evidence>
<dbReference type="HOGENOM" id="CLU_506543_0_0_1"/>
<organism evidence="1 2">
    <name type="scientific">Rhodnius prolixus</name>
    <name type="common">Triatomid bug</name>
    <dbReference type="NCBI Taxonomy" id="13249"/>
    <lineage>
        <taxon>Eukaryota</taxon>
        <taxon>Metazoa</taxon>
        <taxon>Ecdysozoa</taxon>
        <taxon>Arthropoda</taxon>
        <taxon>Hexapoda</taxon>
        <taxon>Insecta</taxon>
        <taxon>Pterygota</taxon>
        <taxon>Neoptera</taxon>
        <taxon>Paraneoptera</taxon>
        <taxon>Hemiptera</taxon>
        <taxon>Heteroptera</taxon>
        <taxon>Panheteroptera</taxon>
        <taxon>Cimicomorpha</taxon>
        <taxon>Reduviidae</taxon>
        <taxon>Triatominae</taxon>
        <taxon>Rhodnius</taxon>
    </lineage>
</organism>
<accession>T1HL37</accession>
<evidence type="ECO:0000313" key="1">
    <source>
        <dbReference type="EnsemblMetazoa" id="RPRC004761-PA"/>
    </source>
</evidence>
<dbReference type="VEuPathDB" id="VectorBase:RPRC004761"/>
<reference evidence="1" key="1">
    <citation type="submission" date="2015-05" db="UniProtKB">
        <authorList>
            <consortium name="EnsemblMetazoa"/>
        </authorList>
    </citation>
    <scope>IDENTIFICATION</scope>
</reference>
<dbReference type="AlphaFoldDB" id="T1HL37"/>
<dbReference type="InParanoid" id="T1HL37"/>
<keyword evidence="2" id="KW-1185">Reference proteome</keyword>
<dbReference type="EnsemblMetazoa" id="RPRC004761-RA">
    <property type="protein sequence ID" value="RPRC004761-PA"/>
    <property type="gene ID" value="RPRC004761"/>
</dbReference>
<sequence length="538" mass="61896">MADSNKDINNKYYDSTMVKLELALKRNLSGLYPVPRFLSNLAERWMKTCEESLTVGNKSNKISADSNLVLGNVSNQSIETCTTYSQVSANYPLNTNFSKLWFVKEKQRHKLKSPYTQPVATLKTYTYNNFRPKQKPQKSRSTNTSRNVFEKLKKLYRETIRIKTRNTVMKKKPYSLDGEDKEAMIDDFIKRKWKEARMPIHVDPVLTNHLLKQAEQKKSADLNISLSCSQHPYIPCPLQTSESFVSGNTSNYKHTSLAPLFTVDPIIINRGKKNNANSITRCISINFWNQFSNSSKQIVKEEESEVNMELATDEKKAGIEKKHTEQKAAAATSAKQKAEVDEAMETPIKVKETIPKSENTPKIENLPLIDIKNLSVQEKVRNIRDRSVNIRAAKPEFIDNILKTTAFKKKLCSKEDPKKRKQLVRHLDLNFSNKMTCPNKIKLKVNDKDKISSISEPRVMNSLKGDRVNIPKYTNNRLMKEIKKFYETGESRDGRFGFSKENGELNRFKSFDNTQTKGNALRSVKYQHLLTGPKYKKK</sequence>
<name>T1HL37_RHOPR</name>